<dbReference type="STRING" id="765257.A0A0C9YUZ9"/>
<evidence type="ECO:0000259" key="1">
    <source>
        <dbReference type="Pfam" id="PF12776"/>
    </source>
</evidence>
<dbReference type="HOGENOM" id="CLU_082499_5_1_1"/>
<gene>
    <name evidence="2" type="ORF">PISMIDRAFT_122166</name>
</gene>
<reference evidence="3" key="2">
    <citation type="submission" date="2015-01" db="EMBL/GenBank/DDBJ databases">
        <title>Evolutionary Origins and Diversification of the Mycorrhizal Mutualists.</title>
        <authorList>
            <consortium name="DOE Joint Genome Institute"/>
            <consortium name="Mycorrhizal Genomics Consortium"/>
            <person name="Kohler A."/>
            <person name="Kuo A."/>
            <person name="Nagy L.G."/>
            <person name="Floudas D."/>
            <person name="Copeland A."/>
            <person name="Barry K.W."/>
            <person name="Cichocki N."/>
            <person name="Veneault-Fourrey C."/>
            <person name="LaButti K."/>
            <person name="Lindquist E.A."/>
            <person name="Lipzen A."/>
            <person name="Lundell T."/>
            <person name="Morin E."/>
            <person name="Murat C."/>
            <person name="Riley R."/>
            <person name="Ohm R."/>
            <person name="Sun H."/>
            <person name="Tunlid A."/>
            <person name="Henrissat B."/>
            <person name="Grigoriev I.V."/>
            <person name="Hibbett D.S."/>
            <person name="Martin F."/>
        </authorList>
    </citation>
    <scope>NUCLEOTIDE SEQUENCE [LARGE SCALE GENOMIC DNA]</scope>
    <source>
        <strain evidence="3">441</strain>
    </source>
</reference>
<dbReference type="EMBL" id="KN834165">
    <property type="protein sequence ID" value="KIK11733.1"/>
    <property type="molecule type" value="Genomic_DNA"/>
</dbReference>
<evidence type="ECO:0000313" key="2">
    <source>
        <dbReference type="EMBL" id="KIK11733.1"/>
    </source>
</evidence>
<protein>
    <recommendedName>
        <fullName evidence="1">Myb/SANT-like domain-containing protein</fullName>
    </recommendedName>
</protein>
<dbReference type="AlphaFoldDB" id="A0A0C9YUZ9"/>
<dbReference type="InterPro" id="IPR024752">
    <property type="entry name" value="Myb/SANT-like_dom"/>
</dbReference>
<keyword evidence="3" id="KW-1185">Reference proteome</keyword>
<feature type="domain" description="Myb/SANT-like" evidence="1">
    <location>
        <begin position="11"/>
        <end position="94"/>
    </location>
</feature>
<feature type="non-terminal residue" evidence="2">
    <location>
        <position position="1"/>
    </location>
</feature>
<evidence type="ECO:0000313" key="3">
    <source>
        <dbReference type="Proteomes" id="UP000054018"/>
    </source>
</evidence>
<dbReference type="Pfam" id="PF12776">
    <property type="entry name" value="Myb_DNA-bind_3"/>
    <property type="match status" value="1"/>
</dbReference>
<name>A0A0C9YUZ9_9AGAM</name>
<proteinExistence type="predicted"/>
<dbReference type="Proteomes" id="UP000054018">
    <property type="component" value="Unassembled WGS sequence"/>
</dbReference>
<dbReference type="OrthoDB" id="2684442at2759"/>
<sequence>MPPKSSGPKASWNDQEVHALIHYLHEHRAEAGDNGNFKNSTYHSASQYIAQYHTSGPAKSAAMVKNKWVSHIRRIYQDVEGFRAKSGCHWDNAQGAGISGKLDEEVFENYAKIHPLICPFRNRGWEYYDLLLDIIPNGAARGTN</sequence>
<accession>A0A0C9YUZ9</accession>
<organism evidence="2 3">
    <name type="scientific">Pisolithus microcarpus 441</name>
    <dbReference type="NCBI Taxonomy" id="765257"/>
    <lineage>
        <taxon>Eukaryota</taxon>
        <taxon>Fungi</taxon>
        <taxon>Dikarya</taxon>
        <taxon>Basidiomycota</taxon>
        <taxon>Agaricomycotina</taxon>
        <taxon>Agaricomycetes</taxon>
        <taxon>Agaricomycetidae</taxon>
        <taxon>Boletales</taxon>
        <taxon>Sclerodermatineae</taxon>
        <taxon>Pisolithaceae</taxon>
        <taxon>Pisolithus</taxon>
    </lineage>
</organism>
<reference evidence="2 3" key="1">
    <citation type="submission" date="2014-04" db="EMBL/GenBank/DDBJ databases">
        <authorList>
            <consortium name="DOE Joint Genome Institute"/>
            <person name="Kuo A."/>
            <person name="Kohler A."/>
            <person name="Costa M.D."/>
            <person name="Nagy L.G."/>
            <person name="Floudas D."/>
            <person name="Copeland A."/>
            <person name="Barry K.W."/>
            <person name="Cichocki N."/>
            <person name="Veneault-Fourrey C."/>
            <person name="LaButti K."/>
            <person name="Lindquist E.A."/>
            <person name="Lipzen A."/>
            <person name="Lundell T."/>
            <person name="Morin E."/>
            <person name="Murat C."/>
            <person name="Sun H."/>
            <person name="Tunlid A."/>
            <person name="Henrissat B."/>
            <person name="Grigoriev I.V."/>
            <person name="Hibbett D.S."/>
            <person name="Martin F."/>
            <person name="Nordberg H.P."/>
            <person name="Cantor M.N."/>
            <person name="Hua S.X."/>
        </authorList>
    </citation>
    <scope>NUCLEOTIDE SEQUENCE [LARGE SCALE GENOMIC DNA]</scope>
    <source>
        <strain evidence="2 3">441</strain>
    </source>
</reference>